<dbReference type="NCBIfam" id="TIGR00254">
    <property type="entry name" value="GGDEF"/>
    <property type="match status" value="1"/>
</dbReference>
<dbReference type="PROSITE" id="PS50883">
    <property type="entry name" value="EAL"/>
    <property type="match status" value="1"/>
</dbReference>
<dbReference type="PROSITE" id="PS50112">
    <property type="entry name" value="PAS"/>
    <property type="match status" value="4"/>
</dbReference>
<dbReference type="PANTHER" id="PTHR44757:SF2">
    <property type="entry name" value="BIOFILM ARCHITECTURE MAINTENANCE PROTEIN MBAA"/>
    <property type="match status" value="1"/>
</dbReference>
<dbReference type="InterPro" id="IPR001633">
    <property type="entry name" value="EAL_dom"/>
</dbReference>
<dbReference type="PANTHER" id="PTHR44757">
    <property type="entry name" value="DIGUANYLATE CYCLASE DGCP"/>
    <property type="match status" value="1"/>
</dbReference>
<dbReference type="Pfam" id="PF13426">
    <property type="entry name" value="PAS_9"/>
    <property type="match status" value="1"/>
</dbReference>
<dbReference type="Gene3D" id="3.30.70.270">
    <property type="match status" value="1"/>
</dbReference>
<evidence type="ECO:0000259" key="6">
    <source>
        <dbReference type="PROSITE" id="PS50883"/>
    </source>
</evidence>
<keyword evidence="9" id="KW-1185">Reference proteome</keyword>
<evidence type="ECO:0000259" key="5">
    <source>
        <dbReference type="PROSITE" id="PS50113"/>
    </source>
</evidence>
<dbReference type="InterPro" id="IPR013767">
    <property type="entry name" value="PAS_fold"/>
</dbReference>
<evidence type="ECO:0000259" key="4">
    <source>
        <dbReference type="PROSITE" id="PS50112"/>
    </source>
</evidence>
<dbReference type="Pfam" id="PF00990">
    <property type="entry name" value="GGDEF"/>
    <property type="match status" value="1"/>
</dbReference>
<dbReference type="GO" id="GO:0003824">
    <property type="term" value="F:catalytic activity"/>
    <property type="evidence" value="ECO:0007669"/>
    <property type="project" value="UniProtKB-ARBA"/>
</dbReference>
<dbReference type="Pfam" id="PF00563">
    <property type="entry name" value="EAL"/>
    <property type="match status" value="1"/>
</dbReference>
<dbReference type="STRING" id="1434232.MAIT1_00706"/>
<sequence>MVPPANLQEFKGLGQEPRDKTRILLIDDQPVTFKLIARMLEDTPDLELHYCQNPLEALAVTKQLDPSVVLMDMVMPEIDGMELLRQFRSPTGQRRVPIIMLTVQDMPHLKAACFEMGANDYLIKLPEATEMRARLRHHGLIYESRQRHRMLEAALRASEEKYRKLFNHAQDAILITDAASGAIANANSAAARMMGRSTEQLEQMRITDLFPPEHAEEYAALFVNRAHQSGLFNREFNIVLPEGGTTPVEVSSADFVVGGRPMVQGMFRDVTERKQAQRNLHRALTRLSESESQLQGVLDNAGTVIFLSDLDGRFLLINRQFETLFQITREWARGRACDEVMSPEAARHFSHLQQEVGRLDGHVEKEISLHLTDGPHTWVAVGFPLRDADGQMVAIGAILTDITRRKRAEQELRDHRDKLDILVRERTNELERANAGLRSNQQALTRQASIVAASRDLMFLMDDGFILQAVNDALLDYLNLPRQQVEGASVLTLLPEPSVKLAHRKLSACLKGKTVDLAVDGGRLGLGRCWLEVALTPFRPEGQRIAGVVGVLRDATERRRIARELTESRQRLQAILDHAPTLITLKDPEGRYQLVNHAFERLLQTRDRHLAGRDDHALFAPDVAERIQSADRAALAGDDGASLSEESLPGPFGDHDFLVSRFPLHDAEGRVVALGSIAADISDRRHTLQQLQLAASVFETAAEGILITDRTGCIQDVNPAYSNITGYARQEVLGKNPRISKSGRHDEAFYAEMWRRLIDEGRWSGEIWDRRKNGELYPKWLSISAVRDDEGVISHYVGIFSDISDIKATEQELEHLAYFDPLTTLPNRILFKNRLTHEFTAAKRHGARVALLFLDLDRFKKVNDSLGHTAGDTLLVEAAQRINSCVREVDTVARMGGDEFTAILTDIRRNEDAATVARDIIARLREPFVINEQNVYVGASVGISIYPDNGIDFDTLTKNADAAMYRAKERGRGAYAFFTEEMQEQAREALSLEDHLRQGFANGEFTLRYQPIIDLQSGDLMAVEALLRWQSPDHDELVLPEEFLPLCEETGLIAPLGAWALREACEQALQWRRQGAPALRVAVNLSARQFQERGFAGLVEETLYELDLPAEALLLEVAENVVMRNQKGANETFERLRGLGVGLALDDFGAGYTSLDFIKRLPVSMLKLHQRFIDGLPGDKADAAIVELVAGLARNLDLTLVAEGVEQAEQAEFLRKAGAQSAQGFHLCRPMPPLEFLPLLRRVTEELDGDWRQLAALSVAADATVDA</sequence>
<dbReference type="SMART" id="SM00086">
    <property type="entry name" value="PAC"/>
    <property type="match status" value="4"/>
</dbReference>
<evidence type="ECO:0000259" key="3">
    <source>
        <dbReference type="PROSITE" id="PS50110"/>
    </source>
</evidence>
<feature type="domain" description="PAC" evidence="5">
    <location>
        <begin position="363"/>
        <end position="414"/>
    </location>
</feature>
<dbReference type="InterPro" id="IPR001610">
    <property type="entry name" value="PAC"/>
</dbReference>
<dbReference type="InterPro" id="IPR029787">
    <property type="entry name" value="Nucleotide_cyclase"/>
</dbReference>
<dbReference type="Proteomes" id="UP000194003">
    <property type="component" value="Unassembled WGS sequence"/>
</dbReference>
<evidence type="ECO:0000313" key="9">
    <source>
        <dbReference type="Proteomes" id="UP000194003"/>
    </source>
</evidence>
<protein>
    <submittedName>
        <fullName evidence="8">Putative PAS/PAC sensor-containing diguanylate cyclase/phosphodiesterase</fullName>
    </submittedName>
</protein>
<feature type="domain" description="PAC" evidence="5">
    <location>
        <begin position="232"/>
        <end position="282"/>
    </location>
</feature>
<dbReference type="EMBL" id="LVJN01000021">
    <property type="protein sequence ID" value="OSM00239.1"/>
    <property type="molecule type" value="Genomic_DNA"/>
</dbReference>
<feature type="domain" description="PAS" evidence="4">
    <location>
        <begin position="158"/>
        <end position="230"/>
    </location>
</feature>
<dbReference type="OrthoDB" id="9814202at2"/>
<dbReference type="SMART" id="SM00052">
    <property type="entry name" value="EAL"/>
    <property type="match status" value="1"/>
</dbReference>
<dbReference type="InterPro" id="IPR043128">
    <property type="entry name" value="Rev_trsase/Diguanyl_cyclase"/>
</dbReference>
<feature type="domain" description="EAL" evidence="6">
    <location>
        <begin position="989"/>
        <end position="1244"/>
    </location>
</feature>
<dbReference type="PROSITE" id="PS50110">
    <property type="entry name" value="RESPONSE_REGULATORY"/>
    <property type="match status" value="1"/>
</dbReference>
<dbReference type="InterPro" id="IPR000700">
    <property type="entry name" value="PAS-assoc_C"/>
</dbReference>
<dbReference type="AlphaFoldDB" id="A0A1Y2JZE3"/>
<feature type="domain" description="PAC" evidence="5">
    <location>
        <begin position="763"/>
        <end position="815"/>
    </location>
</feature>
<organism evidence="8 9">
    <name type="scientific">Magnetofaba australis IT-1</name>
    <dbReference type="NCBI Taxonomy" id="1434232"/>
    <lineage>
        <taxon>Bacteria</taxon>
        <taxon>Pseudomonadati</taxon>
        <taxon>Pseudomonadota</taxon>
        <taxon>Magnetococcia</taxon>
        <taxon>Magnetococcales</taxon>
        <taxon>Magnetococcaceae</taxon>
        <taxon>Magnetofaba</taxon>
    </lineage>
</organism>
<dbReference type="SUPFAM" id="SSF52172">
    <property type="entry name" value="CheY-like"/>
    <property type="match status" value="1"/>
</dbReference>
<feature type="coiled-coil region" evidence="2">
    <location>
        <begin position="405"/>
        <end position="447"/>
    </location>
</feature>
<dbReference type="InterPro" id="IPR000014">
    <property type="entry name" value="PAS"/>
</dbReference>
<dbReference type="InterPro" id="IPR000160">
    <property type="entry name" value="GGDEF_dom"/>
</dbReference>
<dbReference type="CDD" id="cd00130">
    <property type="entry name" value="PAS"/>
    <property type="match status" value="5"/>
</dbReference>
<dbReference type="GO" id="GO:0006355">
    <property type="term" value="P:regulation of DNA-templated transcription"/>
    <property type="evidence" value="ECO:0007669"/>
    <property type="project" value="InterPro"/>
</dbReference>
<dbReference type="SMART" id="SM00267">
    <property type="entry name" value="GGDEF"/>
    <property type="match status" value="1"/>
</dbReference>
<dbReference type="Gene3D" id="3.20.20.450">
    <property type="entry name" value="EAL domain"/>
    <property type="match status" value="1"/>
</dbReference>
<dbReference type="InterPro" id="IPR011006">
    <property type="entry name" value="CheY-like_superfamily"/>
</dbReference>
<dbReference type="GO" id="GO:0000160">
    <property type="term" value="P:phosphorelay signal transduction system"/>
    <property type="evidence" value="ECO:0007669"/>
    <property type="project" value="InterPro"/>
</dbReference>
<dbReference type="Gene3D" id="3.30.450.20">
    <property type="entry name" value="PAS domain"/>
    <property type="match status" value="5"/>
</dbReference>
<dbReference type="InterPro" id="IPR035919">
    <property type="entry name" value="EAL_sf"/>
</dbReference>
<gene>
    <name evidence="8" type="ORF">MAIT1_00706</name>
</gene>
<dbReference type="RefSeq" id="WP_158089650.1">
    <property type="nucleotide sequence ID" value="NZ_LVJN01000021.1"/>
</dbReference>
<feature type="modified residue" description="4-aspartylphosphate" evidence="1">
    <location>
        <position position="72"/>
    </location>
</feature>
<dbReference type="Pfam" id="PF00989">
    <property type="entry name" value="PAS"/>
    <property type="match status" value="1"/>
</dbReference>
<dbReference type="InterPro" id="IPR013656">
    <property type="entry name" value="PAS_4"/>
</dbReference>
<evidence type="ECO:0000256" key="2">
    <source>
        <dbReference type="SAM" id="Coils"/>
    </source>
</evidence>
<feature type="domain" description="GGDEF" evidence="7">
    <location>
        <begin position="847"/>
        <end position="980"/>
    </location>
</feature>
<comment type="caution">
    <text evidence="8">The sequence shown here is derived from an EMBL/GenBank/DDBJ whole genome shotgun (WGS) entry which is preliminary data.</text>
</comment>
<dbReference type="InterPro" id="IPR052155">
    <property type="entry name" value="Biofilm_reg_signaling"/>
</dbReference>
<dbReference type="Gene3D" id="3.40.50.2300">
    <property type="match status" value="1"/>
</dbReference>
<dbReference type="SMART" id="SM00091">
    <property type="entry name" value="PAS"/>
    <property type="match status" value="5"/>
</dbReference>
<evidence type="ECO:0000256" key="1">
    <source>
        <dbReference type="PROSITE-ProRule" id="PRU00169"/>
    </source>
</evidence>
<keyword evidence="2" id="KW-0175">Coiled coil</keyword>
<feature type="domain" description="PAS" evidence="4">
    <location>
        <begin position="690"/>
        <end position="761"/>
    </location>
</feature>
<dbReference type="SUPFAM" id="SSF141868">
    <property type="entry name" value="EAL domain-like"/>
    <property type="match status" value="1"/>
</dbReference>
<evidence type="ECO:0000313" key="8">
    <source>
        <dbReference type="EMBL" id="OSM00239.1"/>
    </source>
</evidence>
<dbReference type="PROSITE" id="PS50113">
    <property type="entry name" value="PAC"/>
    <property type="match status" value="4"/>
</dbReference>
<name>A0A1Y2JZE3_9PROT</name>
<evidence type="ECO:0000259" key="7">
    <source>
        <dbReference type="PROSITE" id="PS50887"/>
    </source>
</evidence>
<feature type="domain" description="Response regulatory" evidence="3">
    <location>
        <begin position="22"/>
        <end position="139"/>
    </location>
</feature>
<feature type="domain" description="PAS" evidence="4">
    <location>
        <begin position="290"/>
        <end position="344"/>
    </location>
</feature>
<keyword evidence="1" id="KW-0597">Phosphoprotein</keyword>
<dbReference type="Pfam" id="PF00072">
    <property type="entry name" value="Response_reg"/>
    <property type="match status" value="1"/>
</dbReference>
<dbReference type="CDD" id="cd01949">
    <property type="entry name" value="GGDEF"/>
    <property type="match status" value="1"/>
</dbReference>
<dbReference type="SUPFAM" id="SSF55073">
    <property type="entry name" value="Nucleotide cyclase"/>
    <property type="match status" value="1"/>
</dbReference>
<proteinExistence type="predicted"/>
<accession>A0A1Y2JZE3</accession>
<dbReference type="Pfam" id="PF08448">
    <property type="entry name" value="PAS_4"/>
    <property type="match status" value="3"/>
</dbReference>
<dbReference type="SMART" id="SM00448">
    <property type="entry name" value="REC"/>
    <property type="match status" value="1"/>
</dbReference>
<dbReference type="FunFam" id="3.30.70.270:FF:000001">
    <property type="entry name" value="Diguanylate cyclase domain protein"/>
    <property type="match status" value="1"/>
</dbReference>
<dbReference type="InterPro" id="IPR035965">
    <property type="entry name" value="PAS-like_dom_sf"/>
</dbReference>
<feature type="domain" description="PAC" evidence="5">
    <location>
        <begin position="513"/>
        <end position="567"/>
    </location>
</feature>
<dbReference type="NCBIfam" id="TIGR00229">
    <property type="entry name" value="sensory_box"/>
    <property type="match status" value="5"/>
</dbReference>
<dbReference type="PROSITE" id="PS50887">
    <property type="entry name" value="GGDEF"/>
    <property type="match status" value="1"/>
</dbReference>
<feature type="domain" description="PAS" evidence="4">
    <location>
        <begin position="568"/>
        <end position="638"/>
    </location>
</feature>
<dbReference type="CDD" id="cd01948">
    <property type="entry name" value="EAL"/>
    <property type="match status" value="1"/>
</dbReference>
<reference evidence="8 9" key="1">
    <citation type="journal article" date="2016" name="BMC Genomics">
        <title>Combined genomic and structural analyses of a cultured magnetotactic bacterium reveals its niche adaptation to a dynamic environment.</title>
        <authorList>
            <person name="Araujo A.C."/>
            <person name="Morillo V."/>
            <person name="Cypriano J."/>
            <person name="Teixeira L.C."/>
            <person name="Leao P."/>
            <person name="Lyra S."/>
            <person name="Almeida L.G."/>
            <person name="Bazylinski D.A."/>
            <person name="Vasconcellos A.T."/>
            <person name="Abreu F."/>
            <person name="Lins U."/>
        </authorList>
    </citation>
    <scope>NUCLEOTIDE SEQUENCE [LARGE SCALE GENOMIC DNA]</scope>
    <source>
        <strain evidence="8 9">IT-1</strain>
    </source>
</reference>
<dbReference type="InterPro" id="IPR001789">
    <property type="entry name" value="Sig_transdc_resp-reg_receiver"/>
</dbReference>
<dbReference type="SUPFAM" id="SSF55785">
    <property type="entry name" value="PYP-like sensor domain (PAS domain)"/>
    <property type="match status" value="5"/>
</dbReference>